<dbReference type="PANTHER" id="PTHR14003">
    <property type="entry name" value="TRANSCRIPTIONAL REPRESSOR PROTEIN YY"/>
    <property type="match status" value="1"/>
</dbReference>
<dbReference type="GO" id="GO:0031519">
    <property type="term" value="C:PcG protein complex"/>
    <property type="evidence" value="ECO:0007669"/>
    <property type="project" value="TreeGrafter"/>
</dbReference>
<dbReference type="GO" id="GO:0008270">
    <property type="term" value="F:zinc ion binding"/>
    <property type="evidence" value="ECO:0007669"/>
    <property type="project" value="UniProtKB-KW"/>
</dbReference>
<accession>B0DRE9</accession>
<evidence type="ECO:0000256" key="4">
    <source>
        <dbReference type="ARBA" id="ARBA00022833"/>
    </source>
</evidence>
<protein>
    <submittedName>
        <fullName evidence="8">Predicted protein</fullName>
    </submittedName>
</protein>
<dbReference type="InParanoid" id="B0DRE9"/>
<dbReference type="AlphaFoldDB" id="B0DRE9"/>
<dbReference type="PROSITE" id="PS00028">
    <property type="entry name" value="ZINC_FINGER_C2H2_1"/>
    <property type="match status" value="2"/>
</dbReference>
<evidence type="ECO:0000313" key="8">
    <source>
        <dbReference type="EMBL" id="EDR02859.1"/>
    </source>
</evidence>
<dbReference type="GO" id="GO:0000785">
    <property type="term" value="C:chromatin"/>
    <property type="evidence" value="ECO:0007669"/>
    <property type="project" value="TreeGrafter"/>
</dbReference>
<reference evidence="8 9" key="1">
    <citation type="journal article" date="2008" name="Nature">
        <title>The genome of Laccaria bicolor provides insights into mycorrhizal symbiosis.</title>
        <authorList>
            <person name="Martin F."/>
            <person name="Aerts A."/>
            <person name="Ahren D."/>
            <person name="Brun A."/>
            <person name="Danchin E.G.J."/>
            <person name="Duchaussoy F."/>
            <person name="Gibon J."/>
            <person name="Kohler A."/>
            <person name="Lindquist E."/>
            <person name="Pereda V."/>
            <person name="Salamov A."/>
            <person name="Shapiro H.J."/>
            <person name="Wuyts J."/>
            <person name="Blaudez D."/>
            <person name="Buee M."/>
            <person name="Brokstein P."/>
            <person name="Canbaeck B."/>
            <person name="Cohen D."/>
            <person name="Courty P.E."/>
            <person name="Coutinho P.M."/>
            <person name="Delaruelle C."/>
            <person name="Detter J.C."/>
            <person name="Deveau A."/>
            <person name="DiFazio S."/>
            <person name="Duplessis S."/>
            <person name="Fraissinet-Tachet L."/>
            <person name="Lucic E."/>
            <person name="Frey-Klett P."/>
            <person name="Fourrey C."/>
            <person name="Feussner I."/>
            <person name="Gay G."/>
            <person name="Grimwood J."/>
            <person name="Hoegger P.J."/>
            <person name="Jain P."/>
            <person name="Kilaru S."/>
            <person name="Labbe J."/>
            <person name="Lin Y.C."/>
            <person name="Legue V."/>
            <person name="Le Tacon F."/>
            <person name="Marmeisse R."/>
            <person name="Melayah D."/>
            <person name="Montanini B."/>
            <person name="Muratet M."/>
            <person name="Nehls U."/>
            <person name="Niculita-Hirzel H."/>
            <person name="Oudot-Le Secq M.P."/>
            <person name="Peter M."/>
            <person name="Quesneville H."/>
            <person name="Rajashekar B."/>
            <person name="Reich M."/>
            <person name="Rouhier N."/>
            <person name="Schmutz J."/>
            <person name="Yin T."/>
            <person name="Chalot M."/>
            <person name="Henrissat B."/>
            <person name="Kuees U."/>
            <person name="Lucas S."/>
            <person name="Van de Peer Y."/>
            <person name="Podila G.K."/>
            <person name="Polle A."/>
            <person name="Pukkila P.J."/>
            <person name="Richardson P.M."/>
            <person name="Rouze P."/>
            <person name="Sanders I.R."/>
            <person name="Stajich J.E."/>
            <person name="Tunlid A."/>
            <person name="Tuskan G."/>
            <person name="Grigoriev I.V."/>
        </authorList>
    </citation>
    <scope>NUCLEOTIDE SEQUENCE [LARGE SCALE GENOMIC DNA]</scope>
    <source>
        <strain evidence="9">S238N-H82 / ATCC MYA-4686</strain>
    </source>
</reference>
<keyword evidence="4" id="KW-0862">Zinc</keyword>
<dbReference type="InterPro" id="IPR013087">
    <property type="entry name" value="Znf_C2H2_type"/>
</dbReference>
<evidence type="ECO:0000256" key="5">
    <source>
        <dbReference type="PROSITE-ProRule" id="PRU00042"/>
    </source>
</evidence>
<dbReference type="SMART" id="SM00355">
    <property type="entry name" value="ZnF_C2H2"/>
    <property type="match status" value="2"/>
</dbReference>
<feature type="compositionally biased region" description="Basic residues" evidence="6">
    <location>
        <begin position="368"/>
        <end position="378"/>
    </location>
</feature>
<dbReference type="GeneID" id="6082120"/>
<feature type="domain" description="C2H2-type" evidence="7">
    <location>
        <begin position="633"/>
        <end position="660"/>
    </location>
</feature>
<feature type="domain" description="C2H2-type" evidence="7">
    <location>
        <begin position="602"/>
        <end position="632"/>
    </location>
</feature>
<dbReference type="EMBL" id="DS547128">
    <property type="protein sequence ID" value="EDR02859.1"/>
    <property type="molecule type" value="Genomic_DNA"/>
</dbReference>
<sequence>MADSLDMETLLDMASTDRSTIPAVFSSDPDIARFMEPAFLPPPSRLADSSTSHNSMVPSTVDAQQVAIMPWEEEKLTTYAPSHQQDYSASAKFTDVGIPSSVHPSSFSSGQVDLALGLEHTMVSTASSQDDNQWQMYLNTSNSHSGSIPSSTSWVDGLNCVTPSSSIASMTYPVEEPAFDLSHLALPPPTFTVAEPTQSVAHSIPMYSNHHHELEGVMSHLSVGPGHTHQFITPSRTQYTKVQREANERAYLSKLTAPYLHCSSSHLSPFPARLEPLAQSTPYQSPNSSPSRGRSPILGPKMHFAPQPIRKGRGLSGWGQTSPVEFPTLGSDAKLASHISPLPSPALPSSFKLSDTAISSASSEGSTRHMRPTRRSRRSAISLTLPGHMGKGDTYDSEEDDDGGDDDHSDFYQPSRSPSVDLSKSESLPSSPFIFPDFAPMNTLPKNGRRRTRRGKGKAKGSAALALAVVTQMSAKESGSLGIGSQGSVEADEESLDEDGRNSRGIQAGRKRKNNPIPLPVPVPHLIKKSRGRKVPYVAPDKVTAESDAIKVDVSSGGSPAGQDEKSNEMDDDGETFKPSVRGGRKKSTTLYSLGEGGKRTYVCVVPGCGKCFVRGEHLKRHVRSIHTHDKPHPCPYKGCDKSFSRRDNLGQHVRIHLES</sequence>
<feature type="region of interest" description="Disordered" evidence="6">
    <location>
        <begin position="277"/>
        <end position="323"/>
    </location>
</feature>
<dbReference type="OrthoDB" id="6365676at2759"/>
<evidence type="ECO:0000256" key="1">
    <source>
        <dbReference type="ARBA" id="ARBA00022723"/>
    </source>
</evidence>
<dbReference type="KEGG" id="lbc:LACBIDRAFT_308011"/>
<dbReference type="InterPro" id="IPR036236">
    <property type="entry name" value="Znf_C2H2_sf"/>
</dbReference>
<feature type="compositionally biased region" description="Acidic residues" evidence="6">
    <location>
        <begin position="395"/>
        <end position="408"/>
    </location>
</feature>
<dbReference type="Gene3D" id="3.30.160.60">
    <property type="entry name" value="Classic Zinc Finger"/>
    <property type="match status" value="2"/>
</dbReference>
<dbReference type="HOGENOM" id="CLU_415639_0_0_1"/>
<dbReference type="Proteomes" id="UP000001194">
    <property type="component" value="Unassembled WGS sequence"/>
</dbReference>
<evidence type="ECO:0000259" key="7">
    <source>
        <dbReference type="PROSITE" id="PS50157"/>
    </source>
</evidence>
<dbReference type="Pfam" id="PF00096">
    <property type="entry name" value="zf-C2H2"/>
    <property type="match status" value="2"/>
</dbReference>
<dbReference type="RefSeq" id="XP_001886569.1">
    <property type="nucleotide sequence ID" value="XM_001886534.1"/>
</dbReference>
<dbReference type="STRING" id="486041.B0DRE9"/>
<evidence type="ECO:0000256" key="6">
    <source>
        <dbReference type="SAM" id="MobiDB-lite"/>
    </source>
</evidence>
<keyword evidence="2" id="KW-0677">Repeat</keyword>
<dbReference type="GO" id="GO:0005667">
    <property type="term" value="C:transcription regulator complex"/>
    <property type="evidence" value="ECO:0007669"/>
    <property type="project" value="TreeGrafter"/>
</dbReference>
<keyword evidence="3 5" id="KW-0863">Zinc-finger</keyword>
<evidence type="ECO:0000256" key="2">
    <source>
        <dbReference type="ARBA" id="ARBA00022737"/>
    </source>
</evidence>
<proteinExistence type="predicted"/>
<keyword evidence="1" id="KW-0479">Metal-binding</keyword>
<organism evidence="9">
    <name type="scientific">Laccaria bicolor (strain S238N-H82 / ATCC MYA-4686)</name>
    <name type="common">Bicoloured deceiver</name>
    <name type="synonym">Laccaria laccata var. bicolor</name>
    <dbReference type="NCBI Taxonomy" id="486041"/>
    <lineage>
        <taxon>Eukaryota</taxon>
        <taxon>Fungi</taxon>
        <taxon>Dikarya</taxon>
        <taxon>Basidiomycota</taxon>
        <taxon>Agaricomycotina</taxon>
        <taxon>Agaricomycetes</taxon>
        <taxon>Agaricomycetidae</taxon>
        <taxon>Agaricales</taxon>
        <taxon>Agaricineae</taxon>
        <taxon>Hydnangiaceae</taxon>
        <taxon>Laccaria</taxon>
    </lineage>
</organism>
<dbReference type="PANTHER" id="PTHR14003:SF19">
    <property type="entry name" value="YY2 TRANSCRIPTION FACTOR"/>
    <property type="match status" value="1"/>
</dbReference>
<feature type="compositionally biased region" description="Low complexity" evidence="6">
    <location>
        <begin position="285"/>
        <end position="296"/>
    </location>
</feature>
<dbReference type="GO" id="GO:0000981">
    <property type="term" value="F:DNA-binding transcription factor activity, RNA polymerase II-specific"/>
    <property type="evidence" value="ECO:0007669"/>
    <property type="project" value="TreeGrafter"/>
</dbReference>
<feature type="compositionally biased region" description="Basic residues" evidence="6">
    <location>
        <begin position="447"/>
        <end position="459"/>
    </location>
</feature>
<keyword evidence="9" id="KW-1185">Reference proteome</keyword>
<evidence type="ECO:0000256" key="3">
    <source>
        <dbReference type="ARBA" id="ARBA00022771"/>
    </source>
</evidence>
<feature type="region of interest" description="Disordered" evidence="6">
    <location>
        <begin position="549"/>
        <end position="584"/>
    </location>
</feature>
<gene>
    <name evidence="8" type="ORF">LACBIDRAFT_308011</name>
</gene>
<evidence type="ECO:0000313" key="9">
    <source>
        <dbReference type="Proteomes" id="UP000001194"/>
    </source>
</evidence>
<dbReference type="GO" id="GO:0000978">
    <property type="term" value="F:RNA polymerase II cis-regulatory region sequence-specific DNA binding"/>
    <property type="evidence" value="ECO:0007669"/>
    <property type="project" value="TreeGrafter"/>
</dbReference>
<feature type="region of interest" description="Disordered" evidence="6">
    <location>
        <begin position="475"/>
        <end position="524"/>
    </location>
</feature>
<feature type="compositionally biased region" description="Polar residues" evidence="6">
    <location>
        <begin position="412"/>
        <end position="430"/>
    </location>
</feature>
<feature type="region of interest" description="Disordered" evidence="6">
    <location>
        <begin position="358"/>
        <end position="462"/>
    </location>
</feature>
<dbReference type="PROSITE" id="PS50157">
    <property type="entry name" value="ZINC_FINGER_C2H2_2"/>
    <property type="match status" value="2"/>
</dbReference>
<dbReference type="SUPFAM" id="SSF57667">
    <property type="entry name" value="beta-beta-alpha zinc fingers"/>
    <property type="match status" value="1"/>
</dbReference>
<name>B0DRE9_LACBS</name>